<organism evidence="2 3">
    <name type="scientific">Perkinsus olseni</name>
    <name type="common">Perkinsus atlanticus</name>
    <dbReference type="NCBI Taxonomy" id="32597"/>
    <lineage>
        <taxon>Eukaryota</taxon>
        <taxon>Sar</taxon>
        <taxon>Alveolata</taxon>
        <taxon>Perkinsozoa</taxon>
        <taxon>Perkinsea</taxon>
        <taxon>Perkinsida</taxon>
        <taxon>Perkinsidae</taxon>
        <taxon>Perkinsus</taxon>
    </lineage>
</organism>
<name>A0A7J6NRX9_PEROL</name>
<evidence type="ECO:0000313" key="2">
    <source>
        <dbReference type="EMBL" id="KAF4685811.1"/>
    </source>
</evidence>
<feature type="region of interest" description="Disordered" evidence="1">
    <location>
        <begin position="810"/>
        <end position="834"/>
    </location>
</feature>
<reference evidence="2 3" key="1">
    <citation type="submission" date="2020-04" db="EMBL/GenBank/DDBJ databases">
        <title>Perkinsus olseni comparative genomics.</title>
        <authorList>
            <person name="Bogema D.R."/>
        </authorList>
    </citation>
    <scope>NUCLEOTIDE SEQUENCE [LARGE SCALE GENOMIC DNA]</scope>
    <source>
        <strain evidence="2">00978-12</strain>
    </source>
</reference>
<comment type="caution">
    <text evidence="2">The sequence shown here is derived from an EMBL/GenBank/DDBJ whole genome shotgun (WGS) entry which is preliminary data.</text>
</comment>
<dbReference type="OrthoDB" id="10340341at2759"/>
<dbReference type="Proteomes" id="UP000541610">
    <property type="component" value="Unassembled WGS sequence"/>
</dbReference>
<dbReference type="EMBL" id="JABANP010000248">
    <property type="protein sequence ID" value="KAF4685811.1"/>
    <property type="molecule type" value="Genomic_DNA"/>
</dbReference>
<feature type="compositionally biased region" description="Acidic residues" evidence="1">
    <location>
        <begin position="735"/>
        <end position="755"/>
    </location>
</feature>
<proteinExistence type="predicted"/>
<sequence length="1312" mass="143471">MSSVSSQPVVGEGAEPIAADEDRHPLAVREGVQTPQQLLEWAERSNKCELITQKVSGCPCDLVHISPILARANDGSKGDRVRQALVGLWCHPSCLQRRGYREQEAQGIGFMTAMGKATEELKHWPLRVYVKDCPEGEPVAVTWCERFDSWLIHAGRASVLLKEEEDDTIDNTANGCGEARMVAAAWSRLLLRRDHSLLKRLLSNFTLTGTLHRRDGPKPLSKTERFGFVWHGLIPKQLSSVSPCVDPKTTASVLQACGLVEASDDEGNGLRMKVVHDKEELREALREAYFAGIPDSSAAGNLDQCQNACTAIYLCTDEEEPSRVLLVDFSETAKFQLLSAMRHDLSALAGRGLKAQTGVKRFRRQCGRILDDQVGSSYAFEAYVALFKNIANVATAAGQWNSGALHGKFLELAHKAAESSDEAPNKSLVVLIHAPPGIVPADMLTFSIEVDFTGTLSDMVRRGGRHVARTRDISFMKQRPEEEEIKVISVSWDGSVDDVMMRSFETAGRMNLCDADVKFFEMDPEDQVEEITRCYHIAARENGRERDWVRMASSVEELPEIIGQFEAEQKQQCRTETLGKECRIVLVDAPPGYVPHELITDNVVTTVETIESLRRGGGKHVLYAPGWAGGAPVTGVVRIGWDRRIGDILNSSTKRARWNKSHKYLLEEERRFASAKLGEQSGLIGAWFAQQKKEIPDASSVETVSDKARMKTAIARLLRNGAPVRGKPMAAAEESLPEDVAAEQEFEEGEEDEDSLSPGPSAAPNPGDHVASFESVDESPVIEAEVVDDESPPDTIMTVADEATAVKVDDSAAVDGSASSSPASPPEKSSSSVVEAKVVAPTDGLVGDEEAVTAIDTVAAAERPHEQVTAPSQESAAAGTESVTARVEETKSRRGMVVIIHAPPGVVPRDLLTEDGVPGERQIQKLLDDGDDHIVHACTVGFLFRFKFPHERVAVVKYGWEGAIQDVITRTLAHAGDDDKSTQDERFFASDMSEQGGLFARWYKQASKKPPRGVKTASPASEKALRDAVHRMLGDTPRASRTVLLVLPLGLPGSGASQLFGTMFDKLKVKRAKLLQGKSRVEDDGCSDAVVSNAALINARDFAKKGAMDSTALGAALRRASGDFVERNVRRSKQGSTHVVFLDLNHTSTHSVKASAKNFMINGVDVKVLALFMAEVPGTELASWQYPWSPQGILSCLKREIDSHGDSEGFDSRMTEHFFELCKRFEKYKCPQTSRLIREVKRVPIVQPVAAVDGEDARRGLEKLLNVRGTFSEEDLQQANDLAGMIESPAEFEMSNLDSISDEILSRIAAIA</sequence>
<evidence type="ECO:0000313" key="3">
    <source>
        <dbReference type="Proteomes" id="UP000541610"/>
    </source>
</evidence>
<evidence type="ECO:0000256" key="1">
    <source>
        <dbReference type="SAM" id="MobiDB-lite"/>
    </source>
</evidence>
<feature type="compositionally biased region" description="Low complexity" evidence="1">
    <location>
        <begin position="811"/>
        <end position="834"/>
    </location>
</feature>
<feature type="region of interest" description="Disordered" evidence="1">
    <location>
        <begin position="725"/>
        <end position="774"/>
    </location>
</feature>
<feature type="region of interest" description="Disordered" evidence="1">
    <location>
        <begin position="1"/>
        <end position="24"/>
    </location>
</feature>
<protein>
    <submittedName>
        <fullName evidence="2">Uncharacterized protein</fullName>
    </submittedName>
</protein>
<accession>A0A7J6NRX9</accession>
<feature type="region of interest" description="Disordered" evidence="1">
    <location>
        <begin position="861"/>
        <end position="889"/>
    </location>
</feature>
<gene>
    <name evidence="2" type="ORF">FOZ60_006085</name>
</gene>